<dbReference type="Proteomes" id="UP000078561">
    <property type="component" value="Unassembled WGS sequence"/>
</dbReference>
<reference evidence="3" key="1">
    <citation type="submission" date="2016-04" db="EMBL/GenBank/DDBJ databases">
        <authorList>
            <person name="Evans L.H."/>
            <person name="Alamgir A."/>
            <person name="Owens N."/>
            <person name="Weber N.D."/>
            <person name="Virtaneva K."/>
            <person name="Barbian K."/>
            <person name="Babar A."/>
            <person name="Rosenke K."/>
        </authorList>
    </citation>
    <scope>NUCLEOTIDE SEQUENCE [LARGE SCALE GENOMIC DNA]</scope>
    <source>
        <strain evidence="3">CBS 101.48</strain>
    </source>
</reference>
<protein>
    <submittedName>
        <fullName evidence="3">Uncharacterized protein</fullName>
    </submittedName>
</protein>
<feature type="compositionally biased region" description="Polar residues" evidence="1">
    <location>
        <begin position="106"/>
        <end position="139"/>
    </location>
</feature>
<dbReference type="InParanoid" id="A0A163JBE1"/>
<dbReference type="OrthoDB" id="2274534at2759"/>
<name>A0A163JBE1_ABSGL</name>
<keyword evidence="2" id="KW-0812">Transmembrane</keyword>
<evidence type="ECO:0000256" key="1">
    <source>
        <dbReference type="SAM" id="MobiDB-lite"/>
    </source>
</evidence>
<sequence>MYTESIICIRPKEGRPFKRFCYLTLVSFDDLTNDGLRLNKRALTTGVTVNEQTPNTYKEATTHQTNNEAELAGTSTSDDHSTSAVTTPPITTVTTSFELSITTDSSKGALTSTTPIDSSNPTTTQIHHTSTSLESTTIKPSTSASQSTPASSTVAPNTNSQNILIPSTSFTTDRSFSSTLYSTPTFSITSSTAVPSLVLGKNECSSDAHATTDGMCANDYFCNAALKTCVALKNNGDQCYEDFQCLSSYCGQGNVCTVAPSSSSSSVPLLSGGQIAGITVGCVAGAVVILLGLIRWQRRSRQVHLRAARFRDFENDDDLNKRSTARWSKYNFLTQALHSNSRMETTTNDDIDDSQFYGTLPSTDSSPHFYDPGLEMSSTSSYLGAQQNTVNHLALDSVPREALTRGVRPEHKPYQTTLDQKDYGYI</sequence>
<feature type="transmembrane region" description="Helical" evidence="2">
    <location>
        <begin position="275"/>
        <end position="296"/>
    </location>
</feature>
<dbReference type="STRING" id="4829.A0A163JBE1"/>
<feature type="compositionally biased region" description="Polar residues" evidence="1">
    <location>
        <begin position="52"/>
        <end position="76"/>
    </location>
</feature>
<proteinExistence type="predicted"/>
<keyword evidence="4" id="KW-1185">Reference proteome</keyword>
<organism evidence="3">
    <name type="scientific">Absidia glauca</name>
    <name type="common">Pin mould</name>
    <dbReference type="NCBI Taxonomy" id="4829"/>
    <lineage>
        <taxon>Eukaryota</taxon>
        <taxon>Fungi</taxon>
        <taxon>Fungi incertae sedis</taxon>
        <taxon>Mucoromycota</taxon>
        <taxon>Mucoromycotina</taxon>
        <taxon>Mucoromycetes</taxon>
        <taxon>Mucorales</taxon>
        <taxon>Cunninghamellaceae</taxon>
        <taxon>Absidia</taxon>
    </lineage>
</organism>
<dbReference type="AlphaFoldDB" id="A0A163JBE1"/>
<evidence type="ECO:0000313" key="3">
    <source>
        <dbReference type="EMBL" id="SAM00450.1"/>
    </source>
</evidence>
<feature type="region of interest" description="Disordered" evidence="1">
    <location>
        <begin position="406"/>
        <end position="426"/>
    </location>
</feature>
<accession>A0A163JBE1</accession>
<feature type="region of interest" description="Disordered" evidence="1">
    <location>
        <begin position="106"/>
        <end position="166"/>
    </location>
</feature>
<evidence type="ECO:0000313" key="4">
    <source>
        <dbReference type="Proteomes" id="UP000078561"/>
    </source>
</evidence>
<evidence type="ECO:0000256" key="2">
    <source>
        <dbReference type="SAM" id="Phobius"/>
    </source>
</evidence>
<feature type="compositionally biased region" description="Polar residues" evidence="1">
    <location>
        <begin position="157"/>
        <end position="166"/>
    </location>
</feature>
<gene>
    <name evidence="3" type="primary">ABSGL_06138.1 scaffold 7701</name>
</gene>
<keyword evidence="2" id="KW-1133">Transmembrane helix</keyword>
<dbReference type="EMBL" id="LT553217">
    <property type="protein sequence ID" value="SAM00450.1"/>
    <property type="molecule type" value="Genomic_DNA"/>
</dbReference>
<feature type="region of interest" description="Disordered" evidence="1">
    <location>
        <begin position="52"/>
        <end position="89"/>
    </location>
</feature>
<feature type="compositionally biased region" description="Low complexity" evidence="1">
    <location>
        <begin position="140"/>
        <end position="156"/>
    </location>
</feature>
<keyword evidence="2" id="KW-0472">Membrane</keyword>